<reference evidence="8" key="1">
    <citation type="submission" date="2020-10" db="EMBL/GenBank/DDBJ databases">
        <title>Unveiling of a novel bifunctional photoreceptor, Dualchrome1, isolated from a cosmopolitan green alga.</title>
        <authorList>
            <person name="Suzuki S."/>
            <person name="Kawachi M."/>
        </authorList>
    </citation>
    <scope>NUCLEOTIDE SEQUENCE</scope>
    <source>
        <strain evidence="8">NIES 2893</strain>
    </source>
</reference>
<dbReference type="Pfam" id="PF01053">
    <property type="entry name" value="Cys_Met_Meta_PP"/>
    <property type="match status" value="1"/>
</dbReference>
<keyword evidence="9" id="KW-1185">Reference proteome</keyword>
<evidence type="ECO:0000313" key="8">
    <source>
        <dbReference type="EMBL" id="GHP08165.1"/>
    </source>
</evidence>
<dbReference type="EMBL" id="BNJQ01000019">
    <property type="protein sequence ID" value="GHP08165.1"/>
    <property type="molecule type" value="Genomic_DNA"/>
</dbReference>
<dbReference type="GO" id="GO:0006535">
    <property type="term" value="P:cysteine biosynthetic process from serine"/>
    <property type="evidence" value="ECO:0007669"/>
    <property type="project" value="TreeGrafter"/>
</dbReference>
<keyword evidence="3" id="KW-0808">Transferase</keyword>
<dbReference type="InterPro" id="IPR006235">
    <property type="entry name" value="OAc-hSer/O-AcSer_sulfhydrylase"/>
</dbReference>
<keyword evidence="4 5" id="KW-0663">Pyridoxal phosphate</keyword>
<evidence type="ECO:0000256" key="4">
    <source>
        <dbReference type="ARBA" id="ARBA00022898"/>
    </source>
</evidence>
<dbReference type="GO" id="GO:0004124">
    <property type="term" value="F:cysteine synthase activity"/>
    <property type="evidence" value="ECO:0007669"/>
    <property type="project" value="TreeGrafter"/>
</dbReference>
<dbReference type="NCBIfam" id="TIGR01326">
    <property type="entry name" value="OAH_OAS_sulfhy"/>
    <property type="match status" value="1"/>
</dbReference>
<dbReference type="PANTHER" id="PTHR43797">
    <property type="entry name" value="HOMOCYSTEINE/CYSTEINE SYNTHASE"/>
    <property type="match status" value="1"/>
</dbReference>
<dbReference type="InterPro" id="IPR015424">
    <property type="entry name" value="PyrdxlP-dep_Trfase"/>
</dbReference>
<comment type="cofactor">
    <cofactor evidence="1 6">
        <name>pyridoxal 5'-phosphate</name>
        <dbReference type="ChEBI" id="CHEBI:597326"/>
    </cofactor>
</comment>
<feature type="compositionally biased region" description="Low complexity" evidence="7">
    <location>
        <begin position="10"/>
        <end position="25"/>
    </location>
</feature>
<dbReference type="CDD" id="cd00614">
    <property type="entry name" value="CGS_like"/>
    <property type="match status" value="1"/>
</dbReference>
<sequence length="492" mass="52088">MGRGAGACLSGSSAPSSREPTSSAPLSDQKTSPPNKPPAKPTSSKSTEPAMPGFDTMCLHAGYTPDNSTDYGLGGGASRGVPLYRTAPFQFKSTEHAANLFALSELGNIYGRLMNPTTHVLESRVAQLEGGHPLAGLCLASGTNAVFYAIITLAQAGDNIVSARNLYGGTFTQFNDILPTFGITVKFVDSEDPEAFAKAADDKTRAFFCETVSNPALEVADLEKISALAHERGLPLVVDSTFSTPYLTKPFEFGADIICSSLTKWLGGHGTGIGGIVVDKGGFSWGAGKHPLFDTPDTSYGGLRWGHDLPEALAPLAYKLRMLTVPLRNLGGCISPDNSWIFLQGIETLSLRMERHCENALKVAQHLEKLKASGKVEWVRYPGLPSDPQYEKQKKYLKGKGGGMVVFGVKSADPLAAGKKFIDSLDLISHVANVGDARTLAIHPASTTHSQLSPAAQLEGGIKPEMVRLSVGIETADDIIADIDAAMAKALA</sequence>
<evidence type="ECO:0000256" key="7">
    <source>
        <dbReference type="SAM" id="MobiDB-lite"/>
    </source>
</evidence>
<dbReference type="PANTHER" id="PTHR43797:SF2">
    <property type="entry name" value="HOMOCYSTEINE_CYSTEINE SYNTHASE"/>
    <property type="match status" value="1"/>
</dbReference>
<evidence type="ECO:0000256" key="2">
    <source>
        <dbReference type="ARBA" id="ARBA00009077"/>
    </source>
</evidence>
<dbReference type="GO" id="GO:0030170">
    <property type="term" value="F:pyridoxal phosphate binding"/>
    <property type="evidence" value="ECO:0007669"/>
    <property type="project" value="InterPro"/>
</dbReference>
<dbReference type="GO" id="GO:0005737">
    <property type="term" value="C:cytoplasm"/>
    <property type="evidence" value="ECO:0007669"/>
    <property type="project" value="TreeGrafter"/>
</dbReference>
<dbReference type="InterPro" id="IPR015422">
    <property type="entry name" value="PyrdxlP-dep_Trfase_small"/>
</dbReference>
<proteinExistence type="inferred from homology"/>
<evidence type="ECO:0000256" key="6">
    <source>
        <dbReference type="RuleBase" id="RU362118"/>
    </source>
</evidence>
<feature type="region of interest" description="Disordered" evidence="7">
    <location>
        <begin position="1"/>
        <end position="51"/>
    </location>
</feature>
<dbReference type="InterPro" id="IPR000277">
    <property type="entry name" value="Cys/Met-Metab_PyrdxlP-dep_enz"/>
</dbReference>
<evidence type="ECO:0000256" key="3">
    <source>
        <dbReference type="ARBA" id="ARBA00022679"/>
    </source>
</evidence>
<dbReference type="Gene3D" id="3.40.640.10">
    <property type="entry name" value="Type I PLP-dependent aspartate aminotransferase-like (Major domain)"/>
    <property type="match status" value="1"/>
</dbReference>
<dbReference type="GO" id="GO:0071269">
    <property type="term" value="P:L-homocysteine biosynthetic process"/>
    <property type="evidence" value="ECO:0007669"/>
    <property type="project" value="TreeGrafter"/>
</dbReference>
<dbReference type="GO" id="GO:0003961">
    <property type="term" value="F:O-acetylhomoserine aminocarboxypropyltransferase activity"/>
    <property type="evidence" value="ECO:0007669"/>
    <property type="project" value="TreeGrafter"/>
</dbReference>
<evidence type="ECO:0000256" key="5">
    <source>
        <dbReference type="PIRSR" id="PIRSR001434-2"/>
    </source>
</evidence>
<feature type="modified residue" description="N6-(pyridoxal phosphate)lysine" evidence="5">
    <location>
        <position position="264"/>
    </location>
</feature>
<organism evidence="8 9">
    <name type="scientific">Pycnococcus provasolii</name>
    <dbReference type="NCBI Taxonomy" id="41880"/>
    <lineage>
        <taxon>Eukaryota</taxon>
        <taxon>Viridiplantae</taxon>
        <taxon>Chlorophyta</taxon>
        <taxon>Pseudoscourfieldiophyceae</taxon>
        <taxon>Pseudoscourfieldiales</taxon>
        <taxon>Pycnococcaceae</taxon>
        <taxon>Pycnococcus</taxon>
    </lineage>
</organism>
<dbReference type="PIRSF" id="PIRSF001434">
    <property type="entry name" value="CGS"/>
    <property type="match status" value="1"/>
</dbReference>
<dbReference type="Gene3D" id="3.90.1150.10">
    <property type="entry name" value="Aspartate Aminotransferase, domain 1"/>
    <property type="match status" value="1"/>
</dbReference>
<name>A0A830HNE2_9CHLO</name>
<dbReference type="OrthoDB" id="3512640at2759"/>
<dbReference type="Proteomes" id="UP000660262">
    <property type="component" value="Unassembled WGS sequence"/>
</dbReference>
<dbReference type="PROSITE" id="PS00868">
    <property type="entry name" value="CYS_MET_METAB_PP"/>
    <property type="match status" value="1"/>
</dbReference>
<gene>
    <name evidence="8" type="ORF">PPROV_000690700</name>
</gene>
<accession>A0A830HNE2</accession>
<dbReference type="FunFam" id="3.40.640.10:FF:000035">
    <property type="entry name" value="O-succinylhomoserine sulfhydrylase"/>
    <property type="match status" value="1"/>
</dbReference>
<dbReference type="SUPFAM" id="SSF53383">
    <property type="entry name" value="PLP-dependent transferases"/>
    <property type="match status" value="1"/>
</dbReference>
<comment type="caution">
    <text evidence="8">The sequence shown here is derived from an EMBL/GenBank/DDBJ whole genome shotgun (WGS) entry which is preliminary data.</text>
</comment>
<evidence type="ECO:0000313" key="9">
    <source>
        <dbReference type="Proteomes" id="UP000660262"/>
    </source>
</evidence>
<comment type="similarity">
    <text evidence="2 6">Belongs to the trans-sulfuration enzymes family.</text>
</comment>
<dbReference type="InterPro" id="IPR054542">
    <property type="entry name" value="Cys_met_metab_PP"/>
</dbReference>
<protein>
    <submittedName>
        <fullName evidence="8">Homocysteine synthase</fullName>
    </submittedName>
</protein>
<dbReference type="GO" id="GO:0019346">
    <property type="term" value="P:transsulfuration"/>
    <property type="evidence" value="ECO:0007669"/>
    <property type="project" value="InterPro"/>
</dbReference>
<dbReference type="InterPro" id="IPR015421">
    <property type="entry name" value="PyrdxlP-dep_Trfase_major"/>
</dbReference>
<dbReference type="AlphaFoldDB" id="A0A830HNE2"/>
<evidence type="ECO:0000256" key="1">
    <source>
        <dbReference type="ARBA" id="ARBA00001933"/>
    </source>
</evidence>